<evidence type="ECO:0000313" key="7">
    <source>
        <dbReference type="Proteomes" id="UP000019473"/>
    </source>
</evidence>
<sequence>MPPQPSNPHIQFPCPSCSSVYGAQSTLAGHIRAVHAGHRWSCNACPKPKHFADRSNWQRHVRSSHGQDRFTCHLCKHGDRRVDNFKRHLATKHLLTPGQIVDCVRRPRVANAATRVVPASQADLPAPVLPSPPVVPPVAAELPLAQQQEGLFWDFSASSANAISTYGTGAEQAQQELWDPLSFEMSAWSGDFNLELPAREVADWLPNGEEIPLPYSFGDTAVEVPSAPFRSTAAPNSPFTAAGSQGYFTTSVGVSSDGEWSFGALLAGN</sequence>
<keyword evidence="1" id="KW-0479">Metal-binding</keyword>
<dbReference type="PROSITE" id="PS50157">
    <property type="entry name" value="ZINC_FINGER_C2H2_2"/>
    <property type="match status" value="1"/>
</dbReference>
<dbReference type="VEuPathDB" id="FungiDB:A1O7_06293"/>
<dbReference type="SMART" id="SM00355">
    <property type="entry name" value="ZnF_C2H2"/>
    <property type="match status" value="3"/>
</dbReference>
<accession>W9VTJ2</accession>
<evidence type="ECO:0000256" key="3">
    <source>
        <dbReference type="ARBA" id="ARBA00022833"/>
    </source>
</evidence>
<dbReference type="GO" id="GO:0000981">
    <property type="term" value="F:DNA-binding transcription factor activity, RNA polymerase II-specific"/>
    <property type="evidence" value="ECO:0007669"/>
    <property type="project" value="TreeGrafter"/>
</dbReference>
<dbReference type="PANTHER" id="PTHR23235">
    <property type="entry name" value="KRUEPPEL-LIKE TRANSCRIPTION FACTOR"/>
    <property type="match status" value="1"/>
</dbReference>
<dbReference type="STRING" id="1182544.W9VTJ2"/>
<name>W9VTJ2_9EURO</name>
<organism evidence="6 7">
    <name type="scientific">Cladophialophora yegresii CBS 114405</name>
    <dbReference type="NCBI Taxonomy" id="1182544"/>
    <lineage>
        <taxon>Eukaryota</taxon>
        <taxon>Fungi</taxon>
        <taxon>Dikarya</taxon>
        <taxon>Ascomycota</taxon>
        <taxon>Pezizomycotina</taxon>
        <taxon>Eurotiomycetes</taxon>
        <taxon>Chaetothyriomycetidae</taxon>
        <taxon>Chaetothyriales</taxon>
        <taxon>Herpotrichiellaceae</taxon>
        <taxon>Cladophialophora</taxon>
    </lineage>
</organism>
<keyword evidence="7" id="KW-1185">Reference proteome</keyword>
<dbReference type="InterPro" id="IPR013087">
    <property type="entry name" value="Znf_C2H2_type"/>
</dbReference>
<dbReference type="PROSITE" id="PS00028">
    <property type="entry name" value="ZINC_FINGER_C2H2_1"/>
    <property type="match status" value="1"/>
</dbReference>
<evidence type="ECO:0000256" key="2">
    <source>
        <dbReference type="ARBA" id="ARBA00022771"/>
    </source>
</evidence>
<proteinExistence type="predicted"/>
<evidence type="ECO:0000256" key="4">
    <source>
        <dbReference type="PROSITE-ProRule" id="PRU00042"/>
    </source>
</evidence>
<dbReference type="AlphaFoldDB" id="W9VTJ2"/>
<comment type="caution">
    <text evidence="6">The sequence shown here is derived from an EMBL/GenBank/DDBJ whole genome shotgun (WGS) entry which is preliminary data.</text>
</comment>
<keyword evidence="3" id="KW-0862">Zinc</keyword>
<dbReference type="Proteomes" id="UP000019473">
    <property type="component" value="Unassembled WGS sequence"/>
</dbReference>
<dbReference type="OrthoDB" id="9368434at2759"/>
<feature type="domain" description="C2H2-type" evidence="5">
    <location>
        <begin position="12"/>
        <end position="40"/>
    </location>
</feature>
<dbReference type="GeneID" id="19180871"/>
<dbReference type="GO" id="GO:0000978">
    <property type="term" value="F:RNA polymerase II cis-regulatory region sequence-specific DNA binding"/>
    <property type="evidence" value="ECO:0007669"/>
    <property type="project" value="TreeGrafter"/>
</dbReference>
<dbReference type="RefSeq" id="XP_007758486.1">
    <property type="nucleotide sequence ID" value="XM_007760296.1"/>
</dbReference>
<reference evidence="6 7" key="1">
    <citation type="submission" date="2013-03" db="EMBL/GenBank/DDBJ databases">
        <title>The Genome Sequence of Cladophialophora yegresii CBS 114405.</title>
        <authorList>
            <consortium name="The Broad Institute Genomics Platform"/>
            <person name="Cuomo C."/>
            <person name="de Hoog S."/>
            <person name="Gorbushina A."/>
            <person name="Walker B."/>
            <person name="Young S.K."/>
            <person name="Zeng Q."/>
            <person name="Gargeya S."/>
            <person name="Fitzgerald M."/>
            <person name="Haas B."/>
            <person name="Abouelleil A."/>
            <person name="Allen A.W."/>
            <person name="Alvarado L."/>
            <person name="Arachchi H.M."/>
            <person name="Berlin A.M."/>
            <person name="Chapman S.B."/>
            <person name="Gainer-Dewar J."/>
            <person name="Goldberg J."/>
            <person name="Griggs A."/>
            <person name="Gujja S."/>
            <person name="Hansen M."/>
            <person name="Howarth C."/>
            <person name="Imamovic A."/>
            <person name="Ireland A."/>
            <person name="Larimer J."/>
            <person name="McCowan C."/>
            <person name="Murphy C."/>
            <person name="Pearson M."/>
            <person name="Poon T.W."/>
            <person name="Priest M."/>
            <person name="Roberts A."/>
            <person name="Saif S."/>
            <person name="Shea T."/>
            <person name="Sisk P."/>
            <person name="Sykes S."/>
            <person name="Wortman J."/>
            <person name="Nusbaum C."/>
            <person name="Birren B."/>
        </authorList>
    </citation>
    <scope>NUCLEOTIDE SEQUENCE [LARGE SCALE GENOMIC DNA]</scope>
    <source>
        <strain evidence="6 7">CBS 114405</strain>
    </source>
</reference>
<evidence type="ECO:0000313" key="6">
    <source>
        <dbReference type="EMBL" id="EXJ58863.1"/>
    </source>
</evidence>
<evidence type="ECO:0000256" key="1">
    <source>
        <dbReference type="ARBA" id="ARBA00022723"/>
    </source>
</evidence>
<dbReference type="PANTHER" id="PTHR23235:SF120">
    <property type="entry name" value="KRUPPEL-LIKE FACTOR 15"/>
    <property type="match status" value="1"/>
</dbReference>
<dbReference type="GO" id="GO:0008270">
    <property type="term" value="F:zinc ion binding"/>
    <property type="evidence" value="ECO:0007669"/>
    <property type="project" value="UniProtKB-KW"/>
</dbReference>
<evidence type="ECO:0000259" key="5">
    <source>
        <dbReference type="PROSITE" id="PS50157"/>
    </source>
</evidence>
<gene>
    <name evidence="6" type="ORF">A1O7_06293</name>
</gene>
<dbReference type="Gene3D" id="3.30.160.60">
    <property type="entry name" value="Classic Zinc Finger"/>
    <property type="match status" value="1"/>
</dbReference>
<dbReference type="HOGENOM" id="CLU_1034410_0_0_1"/>
<protein>
    <recommendedName>
        <fullName evidence="5">C2H2-type domain-containing protein</fullName>
    </recommendedName>
</protein>
<dbReference type="EMBL" id="AMGW01000004">
    <property type="protein sequence ID" value="EXJ58863.1"/>
    <property type="molecule type" value="Genomic_DNA"/>
</dbReference>
<keyword evidence="2 4" id="KW-0863">Zinc-finger</keyword>